<keyword evidence="4 5" id="KW-0440">LIM domain</keyword>
<feature type="compositionally biased region" description="Pro residues" evidence="6">
    <location>
        <begin position="59"/>
        <end position="73"/>
    </location>
</feature>
<evidence type="ECO:0000259" key="7">
    <source>
        <dbReference type="PROSITE" id="PS50023"/>
    </source>
</evidence>
<dbReference type="CDD" id="cd09397">
    <property type="entry name" value="LIM1_UF1"/>
    <property type="match status" value="1"/>
</dbReference>
<evidence type="ECO:0000313" key="9">
    <source>
        <dbReference type="Proteomes" id="UP001166286"/>
    </source>
</evidence>
<feature type="compositionally biased region" description="Pro residues" evidence="6">
    <location>
        <begin position="572"/>
        <end position="584"/>
    </location>
</feature>
<dbReference type="PROSITE" id="PS50023">
    <property type="entry name" value="LIM_DOMAIN_2"/>
    <property type="match status" value="2"/>
</dbReference>
<feature type="compositionally biased region" description="Polar residues" evidence="6">
    <location>
        <begin position="382"/>
        <end position="401"/>
    </location>
</feature>
<sequence length="733" mass="79871">MASTTRVSSFLPTIKCSMCSVEIPISAMGDHICAPAPPLPEARLRALDGPFAPSISKPDMPPPPKPTKTPPPRAIATSTFDSILQSDAPLPSPKTTTSSRSASPIIFNNGRKSPFSKFTRSNTNNLAVPPVALGPPSPELTISQDCAFPPFPTSRSRSATPTTPVENTAFNFPPNRIMQENTERNSAYAPLSPRSTGGGSLLQRMNSIAPGPFSQNGQSRPSGHEKTSSMSSSQDFIRPASSQGYKTHSQKPSTASSNYTRSHSHSVSNASSNSKYVFDRSREEVPTIPAMPPPPRRPARPGDPGGTENGAGLTDSGFDFGSFGPEHRSKTFPREDDPNARSEEKSSFHRRPSEPSERPSDKGHKPRPSLAAAAMQPLHEIGSTSSFNASKLNRSRSTTQAPDRADTAQARSTSRTNARDDIRLQDAPPVPLPVRGLDQENPYAPHESSSSDESFNSGLKSGSSRSSPPLNESPQQLKGQMDTSRADNMFNGFQFDVESGPALEASVLPEDPRGSPFKPRPTIASVDSSPRKASPAPREDPSARYGTPALSPDEYVVSSFASQSNNLRVSPVPTPLAPRTPSPRRPSKKGNCRGCGEVIRGKSVSSADGRLTGHYHKQCFVCKTCQAPFQTADFYVMHNNPYCARHYHELNNSLCTKCDRGIEGQYLETEQRLKFHPHCFSCQECHRILRDDYFEWNGRTLCEQHAFRAAQQPSSLGPGRRYPERRTTRLMMM</sequence>
<dbReference type="SMART" id="SM00132">
    <property type="entry name" value="LIM"/>
    <property type="match status" value="2"/>
</dbReference>
<dbReference type="GO" id="GO:0046872">
    <property type="term" value="F:metal ion binding"/>
    <property type="evidence" value="ECO:0007669"/>
    <property type="project" value="UniProtKB-KW"/>
</dbReference>
<dbReference type="CDD" id="cd08368">
    <property type="entry name" value="LIM"/>
    <property type="match status" value="1"/>
</dbReference>
<evidence type="ECO:0000256" key="6">
    <source>
        <dbReference type="SAM" id="MobiDB-lite"/>
    </source>
</evidence>
<feature type="compositionally biased region" description="Polar residues" evidence="6">
    <location>
        <begin position="76"/>
        <end position="85"/>
    </location>
</feature>
<feature type="compositionally biased region" description="Low complexity" evidence="6">
    <location>
        <begin position="265"/>
        <end position="274"/>
    </location>
</feature>
<dbReference type="PANTHER" id="PTHR24205:SF16">
    <property type="entry name" value="GH01042P-RELATED"/>
    <property type="match status" value="1"/>
</dbReference>
<dbReference type="Gene3D" id="2.10.110.10">
    <property type="entry name" value="Cysteine Rich Protein"/>
    <property type="match status" value="2"/>
</dbReference>
<dbReference type="FunFam" id="2.10.110.10:FF:000105">
    <property type="entry name" value="Similar to LIM domain-containing protein"/>
    <property type="match status" value="1"/>
</dbReference>
<dbReference type="EMBL" id="JAFEKC020000003">
    <property type="protein sequence ID" value="KAK0515632.1"/>
    <property type="molecule type" value="Genomic_DNA"/>
</dbReference>
<feature type="compositionally biased region" description="Low complexity" evidence="6">
    <location>
        <begin position="451"/>
        <end position="473"/>
    </location>
</feature>
<feature type="compositionally biased region" description="Polar residues" evidence="6">
    <location>
        <begin position="474"/>
        <end position="483"/>
    </location>
</feature>
<feature type="compositionally biased region" description="Polar residues" evidence="6">
    <location>
        <begin position="116"/>
        <end position="126"/>
    </location>
</feature>
<dbReference type="InterPro" id="IPR001781">
    <property type="entry name" value="Znf_LIM"/>
</dbReference>
<evidence type="ECO:0000256" key="3">
    <source>
        <dbReference type="ARBA" id="ARBA00022833"/>
    </source>
</evidence>
<feature type="compositionally biased region" description="Polar residues" evidence="6">
    <location>
        <begin position="93"/>
        <end position="102"/>
    </location>
</feature>
<dbReference type="SUPFAM" id="SSF57716">
    <property type="entry name" value="Glucocorticoid receptor-like (DNA-binding domain)"/>
    <property type="match status" value="1"/>
</dbReference>
<dbReference type="PANTHER" id="PTHR24205">
    <property type="entry name" value="FOUR AND A HALF LIM DOMAINS PROTEIN"/>
    <property type="match status" value="1"/>
</dbReference>
<keyword evidence="9" id="KW-1185">Reference proteome</keyword>
<dbReference type="GO" id="GO:0003712">
    <property type="term" value="F:transcription coregulator activity"/>
    <property type="evidence" value="ECO:0007669"/>
    <property type="project" value="TreeGrafter"/>
</dbReference>
<dbReference type="PROSITE" id="PS00478">
    <property type="entry name" value="LIM_DOMAIN_1"/>
    <property type="match status" value="1"/>
</dbReference>
<dbReference type="Pfam" id="PF00412">
    <property type="entry name" value="LIM"/>
    <property type="match status" value="2"/>
</dbReference>
<evidence type="ECO:0000256" key="1">
    <source>
        <dbReference type="ARBA" id="ARBA00022723"/>
    </source>
</evidence>
<evidence type="ECO:0000256" key="5">
    <source>
        <dbReference type="PROSITE-ProRule" id="PRU00125"/>
    </source>
</evidence>
<evidence type="ECO:0000256" key="4">
    <source>
        <dbReference type="ARBA" id="ARBA00023038"/>
    </source>
</evidence>
<protein>
    <recommendedName>
        <fullName evidence="7">LIM zinc-binding domain-containing protein</fullName>
    </recommendedName>
</protein>
<name>A0AA39R654_9LECA</name>
<accession>A0AA39R654</accession>
<dbReference type="GO" id="GO:0030695">
    <property type="term" value="F:GTPase regulator activity"/>
    <property type="evidence" value="ECO:0007669"/>
    <property type="project" value="UniProtKB-ARBA"/>
</dbReference>
<feature type="compositionally biased region" description="Basic and acidic residues" evidence="6">
    <location>
        <begin position="325"/>
        <end position="363"/>
    </location>
</feature>
<feature type="domain" description="LIM zinc-binding" evidence="7">
    <location>
        <begin position="654"/>
        <end position="712"/>
    </location>
</feature>
<feature type="compositionally biased region" description="Low complexity" evidence="6">
    <location>
        <begin position="153"/>
        <end position="164"/>
    </location>
</feature>
<dbReference type="Proteomes" id="UP001166286">
    <property type="component" value="Unassembled WGS sequence"/>
</dbReference>
<evidence type="ECO:0000256" key="2">
    <source>
        <dbReference type="ARBA" id="ARBA00022737"/>
    </source>
</evidence>
<feature type="domain" description="LIM zinc-binding" evidence="7">
    <location>
        <begin position="590"/>
        <end position="653"/>
    </location>
</feature>
<gene>
    <name evidence="8" type="ORF">JMJ35_001666</name>
</gene>
<organism evidence="8 9">
    <name type="scientific">Cladonia borealis</name>
    <dbReference type="NCBI Taxonomy" id="184061"/>
    <lineage>
        <taxon>Eukaryota</taxon>
        <taxon>Fungi</taxon>
        <taxon>Dikarya</taxon>
        <taxon>Ascomycota</taxon>
        <taxon>Pezizomycotina</taxon>
        <taxon>Lecanoromycetes</taxon>
        <taxon>OSLEUM clade</taxon>
        <taxon>Lecanoromycetidae</taxon>
        <taxon>Lecanorales</taxon>
        <taxon>Lecanorineae</taxon>
        <taxon>Cladoniaceae</taxon>
        <taxon>Cladonia</taxon>
    </lineage>
</organism>
<dbReference type="AlphaFoldDB" id="A0AA39R654"/>
<keyword evidence="3 5" id="KW-0862">Zinc</keyword>
<feature type="region of interest" description="Disordered" evidence="6">
    <location>
        <begin position="566"/>
        <end position="594"/>
    </location>
</feature>
<dbReference type="GO" id="GO:0005634">
    <property type="term" value="C:nucleus"/>
    <property type="evidence" value="ECO:0007669"/>
    <property type="project" value="TreeGrafter"/>
</dbReference>
<proteinExistence type="predicted"/>
<keyword evidence="1 5" id="KW-0479">Metal-binding</keyword>
<comment type="caution">
    <text evidence="8">The sequence shown here is derived from an EMBL/GenBank/DDBJ whole genome shotgun (WGS) entry which is preliminary data.</text>
</comment>
<evidence type="ECO:0000313" key="8">
    <source>
        <dbReference type="EMBL" id="KAK0515632.1"/>
    </source>
</evidence>
<keyword evidence="2" id="KW-0677">Repeat</keyword>
<feature type="compositionally biased region" description="Polar residues" evidence="6">
    <location>
        <begin position="228"/>
        <end position="261"/>
    </location>
</feature>
<feature type="region of interest" description="Disordered" evidence="6">
    <location>
        <begin position="48"/>
        <end position="550"/>
    </location>
</feature>
<reference evidence="8" key="1">
    <citation type="submission" date="2023-03" db="EMBL/GenBank/DDBJ databases">
        <title>Complete genome of Cladonia borealis.</title>
        <authorList>
            <person name="Park H."/>
        </authorList>
    </citation>
    <scope>NUCLEOTIDE SEQUENCE</scope>
    <source>
        <strain evidence="8">ANT050790</strain>
    </source>
</reference>